<protein>
    <submittedName>
        <fullName evidence="1">Uncharacterized protein</fullName>
    </submittedName>
</protein>
<proteinExistence type="predicted"/>
<evidence type="ECO:0000313" key="2">
    <source>
        <dbReference type="Proteomes" id="UP000249390"/>
    </source>
</evidence>
<dbReference type="AlphaFoldDB" id="A0A328DBV2"/>
<dbReference type="Gene3D" id="6.10.140.1230">
    <property type="match status" value="1"/>
</dbReference>
<sequence>MEATTKILARQLIRLRHQIVTLQGSRVQIRVVARLDGFLPEIWVHALYASRSLSTGLKGASKAMSAMNKVLVVKRGLFKFAVGLEF</sequence>
<evidence type="ECO:0000313" key="1">
    <source>
        <dbReference type="EMBL" id="RAL41978.1"/>
    </source>
</evidence>
<accession>A0A328DBV2</accession>
<organism evidence="1 2">
    <name type="scientific">Cuscuta australis</name>
    <dbReference type="NCBI Taxonomy" id="267555"/>
    <lineage>
        <taxon>Eukaryota</taxon>
        <taxon>Viridiplantae</taxon>
        <taxon>Streptophyta</taxon>
        <taxon>Embryophyta</taxon>
        <taxon>Tracheophyta</taxon>
        <taxon>Spermatophyta</taxon>
        <taxon>Magnoliopsida</taxon>
        <taxon>eudicotyledons</taxon>
        <taxon>Gunneridae</taxon>
        <taxon>Pentapetalae</taxon>
        <taxon>asterids</taxon>
        <taxon>lamiids</taxon>
        <taxon>Solanales</taxon>
        <taxon>Convolvulaceae</taxon>
        <taxon>Cuscuteae</taxon>
        <taxon>Cuscuta</taxon>
        <taxon>Cuscuta subgen. Grammica</taxon>
        <taxon>Cuscuta sect. Cleistogrammica</taxon>
    </lineage>
</organism>
<comment type="caution">
    <text evidence="1">The sequence shown here is derived from an EMBL/GenBank/DDBJ whole genome shotgun (WGS) entry which is preliminary data.</text>
</comment>
<dbReference type="Proteomes" id="UP000249390">
    <property type="component" value="Unassembled WGS sequence"/>
</dbReference>
<gene>
    <name evidence="1" type="ORF">DM860_016353</name>
</gene>
<keyword evidence="2" id="KW-1185">Reference proteome</keyword>
<dbReference type="EMBL" id="NQVE01000182">
    <property type="protein sequence ID" value="RAL41978.1"/>
    <property type="molecule type" value="Genomic_DNA"/>
</dbReference>
<reference evidence="1 2" key="1">
    <citation type="submission" date="2018-06" db="EMBL/GenBank/DDBJ databases">
        <title>The Genome of Cuscuta australis (Dodder) Provides Insight into the Evolution of Plant Parasitism.</title>
        <authorList>
            <person name="Liu H."/>
        </authorList>
    </citation>
    <scope>NUCLEOTIDE SEQUENCE [LARGE SCALE GENOMIC DNA]</scope>
    <source>
        <strain evidence="2">cv. Yunnan</strain>
        <tissue evidence="1">Vines</tissue>
    </source>
</reference>
<name>A0A328DBV2_9ASTE</name>